<evidence type="ECO:0000256" key="1">
    <source>
        <dbReference type="ARBA" id="ARBA00001031"/>
    </source>
</evidence>
<keyword evidence="5 8" id="KW-0808">Transferase</keyword>
<proteinExistence type="inferred from homology"/>
<dbReference type="InterPro" id="IPR035466">
    <property type="entry name" value="GlmS/AgaS_SIS"/>
</dbReference>
<evidence type="ECO:0000256" key="8">
    <source>
        <dbReference type="HAMAP-Rule" id="MF_00164"/>
    </source>
</evidence>
<dbReference type="NCBIfam" id="NF001484">
    <property type="entry name" value="PRK00331.1"/>
    <property type="match status" value="1"/>
</dbReference>
<reference evidence="12" key="1">
    <citation type="journal article" date="2019" name="Int. J. Syst. Evol. Microbiol.">
        <title>The Global Catalogue of Microorganisms (GCM) 10K type strain sequencing project: providing services to taxonomists for standard genome sequencing and annotation.</title>
        <authorList>
            <consortium name="The Broad Institute Genomics Platform"/>
            <consortium name="The Broad Institute Genome Sequencing Center for Infectious Disease"/>
            <person name="Wu L."/>
            <person name="Ma J."/>
        </authorList>
    </citation>
    <scope>NUCLEOTIDE SEQUENCE [LARGE SCALE GENOMIC DNA]</scope>
    <source>
        <strain evidence="12">ICMP 257</strain>
    </source>
</reference>
<feature type="active site" description="For Fru-6P isomerization activity" evidence="8">
    <location>
        <position position="604"/>
    </location>
</feature>
<dbReference type="Gene3D" id="3.40.50.10490">
    <property type="entry name" value="Glucose-6-phosphate isomerase like protein, domain 1"/>
    <property type="match status" value="2"/>
</dbReference>
<dbReference type="InterPro" id="IPR046348">
    <property type="entry name" value="SIS_dom_sf"/>
</dbReference>
<comment type="subcellular location">
    <subcellularLocation>
        <location evidence="8">Cytoplasm</location>
    </subcellularLocation>
</comment>
<dbReference type="PANTHER" id="PTHR10937:SF0">
    <property type="entry name" value="GLUTAMINE--FRUCTOSE-6-PHOSPHATE TRANSAMINASE (ISOMERIZING)"/>
    <property type="match status" value="1"/>
</dbReference>
<dbReference type="SUPFAM" id="SSF53697">
    <property type="entry name" value="SIS domain"/>
    <property type="match status" value="1"/>
</dbReference>
<evidence type="ECO:0000259" key="10">
    <source>
        <dbReference type="PROSITE" id="PS51464"/>
    </source>
</evidence>
<evidence type="ECO:0000256" key="2">
    <source>
        <dbReference type="ARBA" id="ARBA00012916"/>
    </source>
</evidence>
<evidence type="ECO:0000313" key="12">
    <source>
        <dbReference type="Proteomes" id="UP001595908"/>
    </source>
</evidence>
<keyword evidence="4 8" id="KW-0032">Aminotransferase</keyword>
<dbReference type="NCBIfam" id="TIGR01135">
    <property type="entry name" value="glmS"/>
    <property type="match status" value="1"/>
</dbReference>
<feature type="domain" description="Glutamine amidotransferase type-2" evidence="9">
    <location>
        <begin position="2"/>
        <end position="222"/>
    </location>
</feature>
<dbReference type="PROSITE" id="PS51464">
    <property type="entry name" value="SIS"/>
    <property type="match status" value="2"/>
</dbReference>
<dbReference type="CDD" id="cd05008">
    <property type="entry name" value="SIS_GlmS_GlmD_1"/>
    <property type="match status" value="1"/>
</dbReference>
<evidence type="ECO:0000256" key="4">
    <source>
        <dbReference type="ARBA" id="ARBA00022576"/>
    </source>
</evidence>
<accession>A0ABV9V830</accession>
<evidence type="ECO:0000256" key="7">
    <source>
        <dbReference type="ARBA" id="ARBA00022962"/>
    </source>
</evidence>
<dbReference type="Proteomes" id="UP001595908">
    <property type="component" value="Unassembled WGS sequence"/>
</dbReference>
<dbReference type="CDD" id="cd00714">
    <property type="entry name" value="GFAT"/>
    <property type="match status" value="1"/>
</dbReference>
<dbReference type="PROSITE" id="PS51278">
    <property type="entry name" value="GATASE_TYPE_2"/>
    <property type="match status" value="1"/>
</dbReference>
<evidence type="ECO:0000256" key="3">
    <source>
        <dbReference type="ARBA" id="ARBA00016090"/>
    </source>
</evidence>
<dbReference type="InterPro" id="IPR001347">
    <property type="entry name" value="SIS_dom"/>
</dbReference>
<evidence type="ECO:0000256" key="5">
    <source>
        <dbReference type="ARBA" id="ARBA00022679"/>
    </source>
</evidence>
<dbReference type="EMBL" id="JBHSJE010000002">
    <property type="protein sequence ID" value="MFC4979067.1"/>
    <property type="molecule type" value="Genomic_DNA"/>
</dbReference>
<dbReference type="InterPro" id="IPR017932">
    <property type="entry name" value="GATase_2_dom"/>
</dbReference>
<feature type="domain" description="SIS" evidence="10">
    <location>
        <begin position="462"/>
        <end position="599"/>
    </location>
</feature>
<comment type="catalytic activity">
    <reaction evidence="1 8">
        <text>D-fructose 6-phosphate + L-glutamine = D-glucosamine 6-phosphate + L-glutamate</text>
        <dbReference type="Rhea" id="RHEA:13237"/>
        <dbReference type="ChEBI" id="CHEBI:29985"/>
        <dbReference type="ChEBI" id="CHEBI:58359"/>
        <dbReference type="ChEBI" id="CHEBI:58725"/>
        <dbReference type="ChEBI" id="CHEBI:61527"/>
        <dbReference type="EC" id="2.6.1.16"/>
    </reaction>
</comment>
<comment type="subunit">
    <text evidence="8">Homodimer.</text>
</comment>
<feature type="initiator methionine" description="Removed" evidence="8">
    <location>
        <position position="1"/>
    </location>
</feature>
<comment type="function">
    <text evidence="8">Catalyzes the first step in hexosamine metabolism, converting fructose-6P into glucosamine-6P using glutamine as a nitrogen source.</text>
</comment>
<dbReference type="InterPro" id="IPR005855">
    <property type="entry name" value="GFAT"/>
</dbReference>
<name>A0ABV9V830_STRAZ</name>
<keyword evidence="7" id="KW-0315">Glutamine amidotransferase</keyword>
<dbReference type="Pfam" id="PF13522">
    <property type="entry name" value="GATase_6"/>
    <property type="match status" value="1"/>
</dbReference>
<dbReference type="EC" id="2.6.1.16" evidence="2 8"/>
<sequence length="609" mass="65859">MCGIVGYIGKRDVAPLLLEGLQRLEYRGYDSAGIVITGKAPAGKPGTLKMVKAKGRVRELEARVPKRFAGTTGIAHTRWATHGAPSDENAHPHLDAEGEVAVVHNGIIDNASEIRAKLVADGVVFLSETDTEVLVHLISRSQAVTLEEKVREALKSVEGTYGIAVLHAGFNDRIVVARNGSPVVLGIGEKEMFVASDVAALVAHTRQIVTLDDGEMATLKADDFRTYTTEGSTTTATPTTVEWEAESYDMGGHDTYMHKEISEQADAVDRVLRGRIDDRFSTVHLGGLNLDAREARGVRRIKILGCGTSYHAGMIGAGLIEELARIPADAEPASEFRYRNPVVDPDTLYVAVSQSGETYDVLAAVQELKRKGARVLGVVNVVGSAIAREADGGMYVHAGPEVCVVSTKCFTNTVVAFALLALHLGRIRDLSVSDGKRIIEGLRKLPEQIGQILESEDEIKKLAEVYAGAQSMMFIGRVRGYPVALEASLKLKEISYIHAEAYPASELKHGPLALIEPALPTVAIVPDDDLLEKNRAALEEIKARSGRILAVAHREQEKADHTIVVPKNENELDPILMGIPLQLLAYHTALAMGRDIDKPRNLAKSVTVE</sequence>
<feature type="domain" description="SIS" evidence="10">
    <location>
        <begin position="290"/>
        <end position="430"/>
    </location>
</feature>
<keyword evidence="12" id="KW-1185">Reference proteome</keyword>
<dbReference type="SUPFAM" id="SSF56235">
    <property type="entry name" value="N-terminal nucleophile aminohydrolases (Ntn hydrolases)"/>
    <property type="match status" value="1"/>
</dbReference>
<dbReference type="GeneID" id="31232899"/>
<feature type="active site" description="Nucleophile; for GATase activity" evidence="8">
    <location>
        <position position="2"/>
    </location>
</feature>
<comment type="caution">
    <text evidence="11">The sequence shown here is derived from an EMBL/GenBank/DDBJ whole genome shotgun (WGS) entry which is preliminary data.</text>
</comment>
<dbReference type="RefSeq" id="WP_033299134.1">
    <property type="nucleotide sequence ID" value="NZ_JBFAGR010000010.1"/>
</dbReference>
<protein>
    <recommendedName>
        <fullName evidence="3 8">Glutamine--fructose-6-phosphate aminotransferase [isomerizing]</fullName>
        <ecNumber evidence="2 8">2.6.1.16</ecNumber>
    </recommendedName>
    <alternativeName>
        <fullName evidence="8">D-fructose-6-phosphate amidotransferase</fullName>
    </alternativeName>
    <alternativeName>
        <fullName evidence="8">GFAT</fullName>
    </alternativeName>
    <alternativeName>
        <fullName evidence="8">Glucosamine-6-phosphate synthase</fullName>
    </alternativeName>
    <alternativeName>
        <fullName evidence="8">Hexosephosphate aminotransferase</fullName>
    </alternativeName>
    <alternativeName>
        <fullName evidence="8">L-glutamine--D-fructose-6-phosphate amidotransferase</fullName>
    </alternativeName>
</protein>
<dbReference type="PANTHER" id="PTHR10937">
    <property type="entry name" value="GLUCOSAMINE--FRUCTOSE-6-PHOSPHATE AMINOTRANSFERASE, ISOMERIZING"/>
    <property type="match status" value="1"/>
</dbReference>
<dbReference type="InterPro" id="IPR029055">
    <property type="entry name" value="Ntn_hydrolases_N"/>
</dbReference>
<evidence type="ECO:0000313" key="11">
    <source>
        <dbReference type="EMBL" id="MFC4979067.1"/>
    </source>
</evidence>
<gene>
    <name evidence="8 11" type="primary">glmS</name>
    <name evidence="11" type="ORF">ACFPL4_11905</name>
</gene>
<dbReference type="HAMAP" id="MF_00164">
    <property type="entry name" value="GlmS"/>
    <property type="match status" value="1"/>
</dbReference>
<evidence type="ECO:0000259" key="9">
    <source>
        <dbReference type="PROSITE" id="PS51278"/>
    </source>
</evidence>
<evidence type="ECO:0000256" key="6">
    <source>
        <dbReference type="ARBA" id="ARBA00022737"/>
    </source>
</evidence>
<dbReference type="InterPro" id="IPR047084">
    <property type="entry name" value="GFAT_N"/>
</dbReference>
<dbReference type="GO" id="GO:0004360">
    <property type="term" value="F:glutamine-fructose-6-phosphate transaminase (isomerizing) activity"/>
    <property type="evidence" value="ECO:0007669"/>
    <property type="project" value="UniProtKB-EC"/>
</dbReference>
<dbReference type="CDD" id="cd05009">
    <property type="entry name" value="SIS_GlmS_GlmD_2"/>
    <property type="match status" value="1"/>
</dbReference>
<dbReference type="Pfam" id="PF01380">
    <property type="entry name" value="SIS"/>
    <property type="match status" value="2"/>
</dbReference>
<dbReference type="InterPro" id="IPR035490">
    <property type="entry name" value="GlmS/FrlB_SIS"/>
</dbReference>
<keyword evidence="6" id="KW-0677">Repeat</keyword>
<organism evidence="11 12">
    <name type="scientific">Streptomyces atroolivaceus</name>
    <dbReference type="NCBI Taxonomy" id="66869"/>
    <lineage>
        <taxon>Bacteria</taxon>
        <taxon>Bacillati</taxon>
        <taxon>Actinomycetota</taxon>
        <taxon>Actinomycetes</taxon>
        <taxon>Kitasatosporales</taxon>
        <taxon>Streptomycetaceae</taxon>
        <taxon>Streptomyces</taxon>
    </lineage>
</organism>
<dbReference type="Gene3D" id="3.60.20.10">
    <property type="entry name" value="Glutamine Phosphoribosylpyrophosphate, subunit 1, domain 1"/>
    <property type="match status" value="1"/>
</dbReference>
<keyword evidence="8" id="KW-0963">Cytoplasm</keyword>